<dbReference type="InterPro" id="IPR001138">
    <property type="entry name" value="Zn2Cys6_DnaBD"/>
</dbReference>
<keyword evidence="6" id="KW-0804">Transcription</keyword>
<evidence type="ECO:0000259" key="9">
    <source>
        <dbReference type="PROSITE" id="PS50048"/>
    </source>
</evidence>
<organism evidence="10 11">
    <name type="scientific">Aplosporella prunicola CBS 121167</name>
    <dbReference type="NCBI Taxonomy" id="1176127"/>
    <lineage>
        <taxon>Eukaryota</taxon>
        <taxon>Fungi</taxon>
        <taxon>Dikarya</taxon>
        <taxon>Ascomycota</taxon>
        <taxon>Pezizomycotina</taxon>
        <taxon>Dothideomycetes</taxon>
        <taxon>Dothideomycetes incertae sedis</taxon>
        <taxon>Botryosphaeriales</taxon>
        <taxon>Aplosporellaceae</taxon>
        <taxon>Aplosporella</taxon>
    </lineage>
</organism>
<evidence type="ECO:0000313" key="11">
    <source>
        <dbReference type="Proteomes" id="UP000799438"/>
    </source>
</evidence>
<sequence>MAFPSYYNNGTGEIQKDPDHAGNRLLLASAPLAAYANQQLPDSTFAQRSKPPQTKRNHITPVACTPCQHRKHKCDGRRPVCSSCIAKKRPDCVYDAAGDQRRTSALKLRIKDLERQNADLKDIVAGIGLAPDRDQAISIAQHLAESEFHGTGDVAEYLRRNSDGAVGASKRLKKDSHSFPTSAGVMAPPVSLMAPSTTIDGVVPPAWEPELPSASMNFTPWNFGQSSGEVADDWLQYPFGAPSPMGQRHIPDNFYTPQGAVEMDQESGSSQ</sequence>
<keyword evidence="4" id="KW-0805">Transcription regulation</keyword>
<dbReference type="OrthoDB" id="3938090at2759"/>
<dbReference type="InterPro" id="IPR051615">
    <property type="entry name" value="Transcr_Regulatory_Elem"/>
</dbReference>
<keyword evidence="5" id="KW-0238">DNA-binding</keyword>
<dbReference type="GO" id="GO:0005634">
    <property type="term" value="C:nucleus"/>
    <property type="evidence" value="ECO:0007669"/>
    <property type="project" value="UniProtKB-SubCell"/>
</dbReference>
<dbReference type="PANTHER" id="PTHR31313">
    <property type="entry name" value="TY1 ENHANCER ACTIVATOR"/>
    <property type="match status" value="1"/>
</dbReference>
<dbReference type="CDD" id="cd00067">
    <property type="entry name" value="GAL4"/>
    <property type="match status" value="1"/>
</dbReference>
<proteinExistence type="predicted"/>
<comment type="subcellular location">
    <subcellularLocation>
        <location evidence="1">Nucleus</location>
    </subcellularLocation>
</comment>
<dbReference type="Pfam" id="PF00172">
    <property type="entry name" value="Zn_clus"/>
    <property type="match status" value="1"/>
</dbReference>
<keyword evidence="3" id="KW-0862">Zinc</keyword>
<name>A0A6A6BSG4_9PEZI</name>
<keyword evidence="7" id="KW-0539">Nucleus</keyword>
<dbReference type="SUPFAM" id="SSF57701">
    <property type="entry name" value="Zn2/Cys6 DNA-binding domain"/>
    <property type="match status" value="1"/>
</dbReference>
<dbReference type="Proteomes" id="UP000799438">
    <property type="component" value="Unassembled WGS sequence"/>
</dbReference>
<evidence type="ECO:0000256" key="8">
    <source>
        <dbReference type="SAM" id="MobiDB-lite"/>
    </source>
</evidence>
<evidence type="ECO:0000313" key="10">
    <source>
        <dbReference type="EMBL" id="KAF2145521.1"/>
    </source>
</evidence>
<dbReference type="RefSeq" id="XP_033401233.1">
    <property type="nucleotide sequence ID" value="XM_033541778.1"/>
</dbReference>
<keyword evidence="11" id="KW-1185">Reference proteome</keyword>
<evidence type="ECO:0000256" key="1">
    <source>
        <dbReference type="ARBA" id="ARBA00004123"/>
    </source>
</evidence>
<dbReference type="EMBL" id="ML995477">
    <property type="protein sequence ID" value="KAF2145521.1"/>
    <property type="molecule type" value="Genomic_DNA"/>
</dbReference>
<dbReference type="SMART" id="SM00066">
    <property type="entry name" value="GAL4"/>
    <property type="match status" value="1"/>
</dbReference>
<dbReference type="GeneID" id="54299275"/>
<dbReference type="PROSITE" id="PS50048">
    <property type="entry name" value="ZN2_CY6_FUNGAL_2"/>
    <property type="match status" value="1"/>
</dbReference>
<evidence type="ECO:0000256" key="5">
    <source>
        <dbReference type="ARBA" id="ARBA00023125"/>
    </source>
</evidence>
<evidence type="ECO:0000256" key="7">
    <source>
        <dbReference type="ARBA" id="ARBA00023242"/>
    </source>
</evidence>
<evidence type="ECO:0000256" key="6">
    <source>
        <dbReference type="ARBA" id="ARBA00023163"/>
    </source>
</evidence>
<protein>
    <recommendedName>
        <fullName evidence="9">Zn(2)-C6 fungal-type domain-containing protein</fullName>
    </recommendedName>
</protein>
<dbReference type="AlphaFoldDB" id="A0A6A6BSG4"/>
<dbReference type="Gene3D" id="4.10.240.10">
    <property type="entry name" value="Zn(2)-C6 fungal-type DNA-binding domain"/>
    <property type="match status" value="1"/>
</dbReference>
<evidence type="ECO:0000256" key="4">
    <source>
        <dbReference type="ARBA" id="ARBA00023015"/>
    </source>
</evidence>
<evidence type="ECO:0000256" key="3">
    <source>
        <dbReference type="ARBA" id="ARBA00022833"/>
    </source>
</evidence>
<dbReference type="GO" id="GO:0008270">
    <property type="term" value="F:zinc ion binding"/>
    <property type="evidence" value="ECO:0007669"/>
    <property type="project" value="InterPro"/>
</dbReference>
<feature type="domain" description="Zn(2)-C6 fungal-type" evidence="9">
    <location>
        <begin position="63"/>
        <end position="94"/>
    </location>
</feature>
<reference evidence="10" key="1">
    <citation type="journal article" date="2020" name="Stud. Mycol.">
        <title>101 Dothideomycetes genomes: a test case for predicting lifestyles and emergence of pathogens.</title>
        <authorList>
            <person name="Haridas S."/>
            <person name="Albert R."/>
            <person name="Binder M."/>
            <person name="Bloem J."/>
            <person name="Labutti K."/>
            <person name="Salamov A."/>
            <person name="Andreopoulos B."/>
            <person name="Baker S."/>
            <person name="Barry K."/>
            <person name="Bills G."/>
            <person name="Bluhm B."/>
            <person name="Cannon C."/>
            <person name="Castanera R."/>
            <person name="Culley D."/>
            <person name="Daum C."/>
            <person name="Ezra D."/>
            <person name="Gonzalez J."/>
            <person name="Henrissat B."/>
            <person name="Kuo A."/>
            <person name="Liang C."/>
            <person name="Lipzen A."/>
            <person name="Lutzoni F."/>
            <person name="Magnuson J."/>
            <person name="Mondo S."/>
            <person name="Nolan M."/>
            <person name="Ohm R."/>
            <person name="Pangilinan J."/>
            <person name="Park H.-J."/>
            <person name="Ramirez L."/>
            <person name="Alfaro M."/>
            <person name="Sun H."/>
            <person name="Tritt A."/>
            <person name="Yoshinaga Y."/>
            <person name="Zwiers L.-H."/>
            <person name="Turgeon B."/>
            <person name="Goodwin S."/>
            <person name="Spatafora J."/>
            <person name="Crous P."/>
            <person name="Grigoriev I."/>
        </authorList>
    </citation>
    <scope>NUCLEOTIDE SEQUENCE</scope>
    <source>
        <strain evidence="10">CBS 121167</strain>
    </source>
</reference>
<feature type="region of interest" description="Disordered" evidence="8">
    <location>
        <begin position="246"/>
        <end position="271"/>
    </location>
</feature>
<evidence type="ECO:0000256" key="2">
    <source>
        <dbReference type="ARBA" id="ARBA00022723"/>
    </source>
</evidence>
<accession>A0A6A6BSG4</accession>
<dbReference type="GO" id="GO:0000981">
    <property type="term" value="F:DNA-binding transcription factor activity, RNA polymerase II-specific"/>
    <property type="evidence" value="ECO:0007669"/>
    <property type="project" value="InterPro"/>
</dbReference>
<dbReference type="InterPro" id="IPR036864">
    <property type="entry name" value="Zn2-C6_fun-type_DNA-bd_sf"/>
</dbReference>
<dbReference type="PANTHER" id="PTHR31313:SF81">
    <property type="entry name" value="TY1 ENHANCER ACTIVATOR"/>
    <property type="match status" value="1"/>
</dbReference>
<dbReference type="GO" id="GO:0003677">
    <property type="term" value="F:DNA binding"/>
    <property type="evidence" value="ECO:0007669"/>
    <property type="project" value="UniProtKB-KW"/>
</dbReference>
<keyword evidence="2" id="KW-0479">Metal-binding</keyword>
<gene>
    <name evidence="10" type="ORF">K452DRAFT_295142</name>
</gene>